<keyword evidence="1" id="KW-0175">Coiled coil</keyword>
<evidence type="ECO:0000313" key="4">
    <source>
        <dbReference type="Proteomes" id="UP000823941"/>
    </source>
</evidence>
<dbReference type="EMBL" id="JAHIBW010000027">
    <property type="protein sequence ID" value="KAG7296912.1"/>
    <property type="molecule type" value="Genomic_DNA"/>
</dbReference>
<keyword evidence="4" id="KW-1185">Reference proteome</keyword>
<evidence type="ECO:0000313" key="3">
    <source>
        <dbReference type="EMBL" id="KAG7296912.1"/>
    </source>
</evidence>
<protein>
    <recommendedName>
        <fullName evidence="2">FP protein C-terminal domain-containing protein</fullName>
    </recommendedName>
</protein>
<comment type="caution">
    <text evidence="3">The sequence shown here is derived from an EMBL/GenBank/DDBJ whole genome shotgun (WGS) entry which is preliminary data.</text>
</comment>
<reference evidence="3 4" key="1">
    <citation type="submission" date="2021-06" db="EMBL/GenBank/DDBJ databases">
        <title>A haploid diamondback moth (Plutella xylostella L.) genome assembly resolves 31 chromosomes and identifies a diamide resistance mutation.</title>
        <authorList>
            <person name="Ward C.M."/>
            <person name="Perry K.D."/>
            <person name="Baker G."/>
            <person name="Powis K."/>
            <person name="Heckel D.G."/>
            <person name="Baxter S.W."/>
        </authorList>
    </citation>
    <scope>NUCLEOTIDE SEQUENCE [LARGE SCALE GENOMIC DNA]</scope>
    <source>
        <strain evidence="3 4">LV</strain>
        <tissue evidence="3">Single pupa</tissue>
    </source>
</reference>
<evidence type="ECO:0000259" key="2">
    <source>
        <dbReference type="Pfam" id="PF25298"/>
    </source>
</evidence>
<proteinExistence type="predicted"/>
<name>A0ABQ7PVD5_PLUXY</name>
<gene>
    <name evidence="3" type="ORF">JYU34_019795</name>
</gene>
<accession>A0ABQ7PVD5</accession>
<evidence type="ECO:0000256" key="1">
    <source>
        <dbReference type="SAM" id="Coils"/>
    </source>
</evidence>
<dbReference type="Proteomes" id="UP000823941">
    <property type="component" value="Chromosome 27"/>
</dbReference>
<feature type="coiled-coil region" evidence="1">
    <location>
        <begin position="83"/>
        <end position="131"/>
    </location>
</feature>
<organism evidence="3 4">
    <name type="scientific">Plutella xylostella</name>
    <name type="common">Diamondback moth</name>
    <name type="synonym">Plutella maculipennis</name>
    <dbReference type="NCBI Taxonomy" id="51655"/>
    <lineage>
        <taxon>Eukaryota</taxon>
        <taxon>Metazoa</taxon>
        <taxon>Ecdysozoa</taxon>
        <taxon>Arthropoda</taxon>
        <taxon>Hexapoda</taxon>
        <taxon>Insecta</taxon>
        <taxon>Pterygota</taxon>
        <taxon>Neoptera</taxon>
        <taxon>Endopterygota</taxon>
        <taxon>Lepidoptera</taxon>
        <taxon>Glossata</taxon>
        <taxon>Ditrysia</taxon>
        <taxon>Yponomeutoidea</taxon>
        <taxon>Plutellidae</taxon>
        <taxon>Plutella</taxon>
    </lineage>
</organism>
<dbReference type="Pfam" id="PF25298">
    <property type="entry name" value="Baculo_FP_2nd"/>
    <property type="match status" value="1"/>
</dbReference>
<sequence>MNMSLEKSSSEPELSVTPTNFAVTRIKRRREEESIGMTELSTFRDEMMKSMAALFANSDKKICQMVSSLKEVQESNRGIVDSISLLTEQNKLLQDKILSLESQRREDSEYISLLENKIEDLQMSNRKANFELKNVPRKNNESKEDLIEMVVQLSNTVGCEITKKDIKDIYRVRGKTDSSRNTPIIVETGSTLTKSELMKMCKLFNIKHKSKLTAKHLGFRKDEDVPIFISENLTSKGARLHFLARDLVKSKNYKFCWTAYGKVYVRRDENSQIINIKSEAQCTQLMNAQ</sequence>
<dbReference type="InterPro" id="IPR057251">
    <property type="entry name" value="FP_C"/>
</dbReference>
<feature type="domain" description="FP protein C-terminal" evidence="2">
    <location>
        <begin position="234"/>
        <end position="281"/>
    </location>
</feature>